<evidence type="ECO:0008006" key="3">
    <source>
        <dbReference type="Google" id="ProtNLM"/>
    </source>
</evidence>
<protein>
    <recommendedName>
        <fullName evidence="3">F-box domain-containing protein</fullName>
    </recommendedName>
</protein>
<evidence type="ECO:0000313" key="1">
    <source>
        <dbReference type="EMBL" id="KAK6996882.1"/>
    </source>
</evidence>
<evidence type="ECO:0000313" key="2">
    <source>
        <dbReference type="Proteomes" id="UP001362999"/>
    </source>
</evidence>
<accession>A0AAW0A0Y7</accession>
<comment type="caution">
    <text evidence="1">The sequence shown here is derived from an EMBL/GenBank/DDBJ whole genome shotgun (WGS) entry which is preliminary data.</text>
</comment>
<name>A0AAW0A0Y7_9AGAR</name>
<proteinExistence type="predicted"/>
<keyword evidence="2" id="KW-1185">Reference proteome</keyword>
<dbReference type="EMBL" id="JAWWNJ010000095">
    <property type="protein sequence ID" value="KAK6996882.1"/>
    <property type="molecule type" value="Genomic_DNA"/>
</dbReference>
<sequence>MDSTYDLSDLSDSPFYEYLNTNYIPTDSQIIEIRSHLFPHEAELARIESLIVDLTAQRARVKSYIAPHKSLISCPRRLPAELVEQIFVDCLPTTHNAVMSVKEPPLLLGRICSGWRSIALSSPKLWNSLHIYAPLISNQEIKRGLTEWLTRSAPLPILLSAQYNSIAYPRTYPENDTVLPLLIPFSARWSELILTNVSPDEACSLAEVNAPLLDNVKLAFRDDFDESDGDRLFRSQIFFGGHAPKITIASPIPRCIVPNTHFTWEHITHLALIWERPAHSFSGDSVLTAEMAYRLMSSCRFLKSLELPLHYSELDLVVDPPMSFPMLESLRLWSHVSSLAGTMSFLDGLILAQLTTLHLTIQEARDDWSQRHLFLLQCIERLGVRSPLIADLHLECKDLPSTLAFVRNLHVFSRLQRLDLALWKPGNDWCNIYNTVETHFFEALYPTDKSNICPELRELSVCSRDFGEGVWMNFLQANIDLGTNFRRLHLKLWYLYDTWEMDDPDVSEYRSRGLDVVVEYIQVPVNSGYANSRSAWEGIERQH</sequence>
<dbReference type="Proteomes" id="UP001362999">
    <property type="component" value="Unassembled WGS sequence"/>
</dbReference>
<gene>
    <name evidence="1" type="ORF">R3P38DRAFT_3068230</name>
</gene>
<organism evidence="1 2">
    <name type="scientific">Favolaschia claudopus</name>
    <dbReference type="NCBI Taxonomy" id="2862362"/>
    <lineage>
        <taxon>Eukaryota</taxon>
        <taxon>Fungi</taxon>
        <taxon>Dikarya</taxon>
        <taxon>Basidiomycota</taxon>
        <taxon>Agaricomycotina</taxon>
        <taxon>Agaricomycetes</taxon>
        <taxon>Agaricomycetidae</taxon>
        <taxon>Agaricales</taxon>
        <taxon>Marasmiineae</taxon>
        <taxon>Mycenaceae</taxon>
        <taxon>Favolaschia</taxon>
    </lineage>
</organism>
<reference evidence="1 2" key="1">
    <citation type="journal article" date="2024" name="J Genomics">
        <title>Draft genome sequencing and assembly of Favolaschia claudopus CIRM-BRFM 2984 isolated from oak limbs.</title>
        <authorList>
            <person name="Navarro D."/>
            <person name="Drula E."/>
            <person name="Chaduli D."/>
            <person name="Cazenave R."/>
            <person name="Ahrendt S."/>
            <person name="Wang J."/>
            <person name="Lipzen A."/>
            <person name="Daum C."/>
            <person name="Barry K."/>
            <person name="Grigoriev I.V."/>
            <person name="Favel A."/>
            <person name="Rosso M.N."/>
            <person name="Martin F."/>
        </authorList>
    </citation>
    <scope>NUCLEOTIDE SEQUENCE [LARGE SCALE GENOMIC DNA]</scope>
    <source>
        <strain evidence="1 2">CIRM-BRFM 2984</strain>
    </source>
</reference>
<dbReference type="AlphaFoldDB" id="A0AAW0A0Y7"/>